<feature type="compositionally biased region" description="Polar residues" evidence="1">
    <location>
        <begin position="32"/>
        <end position="68"/>
    </location>
</feature>
<protein>
    <submittedName>
        <fullName evidence="3">Uncharacterized protein</fullName>
    </submittedName>
</protein>
<dbReference type="Proteomes" id="UP000762676">
    <property type="component" value="Unassembled WGS sequence"/>
</dbReference>
<evidence type="ECO:0000313" key="4">
    <source>
        <dbReference type="Proteomes" id="UP000762676"/>
    </source>
</evidence>
<evidence type="ECO:0000256" key="2">
    <source>
        <dbReference type="SAM" id="Phobius"/>
    </source>
</evidence>
<keyword evidence="4" id="KW-1185">Reference proteome</keyword>
<keyword evidence="2" id="KW-0812">Transmembrane</keyword>
<sequence>MYRKTDVLFGLGVVLAPVLIVFLGVLRSRASGNQQVTATQGKSGSPSELKTSSQIETSLQQTSQTSPKAVQWNERA</sequence>
<dbReference type="EMBL" id="BMAT01002317">
    <property type="protein sequence ID" value="GFS04624.1"/>
    <property type="molecule type" value="Genomic_DNA"/>
</dbReference>
<reference evidence="3 4" key="1">
    <citation type="journal article" date="2021" name="Elife">
        <title>Chloroplast acquisition without the gene transfer in kleptoplastic sea slugs, Plakobranchus ocellatus.</title>
        <authorList>
            <person name="Maeda T."/>
            <person name="Takahashi S."/>
            <person name="Yoshida T."/>
            <person name="Shimamura S."/>
            <person name="Takaki Y."/>
            <person name="Nagai Y."/>
            <person name="Toyoda A."/>
            <person name="Suzuki Y."/>
            <person name="Arimoto A."/>
            <person name="Ishii H."/>
            <person name="Satoh N."/>
            <person name="Nishiyama T."/>
            <person name="Hasebe M."/>
            <person name="Maruyama T."/>
            <person name="Minagawa J."/>
            <person name="Obokata J."/>
            <person name="Shigenobu S."/>
        </authorList>
    </citation>
    <scope>NUCLEOTIDE SEQUENCE [LARGE SCALE GENOMIC DNA]</scope>
</reference>
<keyword evidence="2" id="KW-0472">Membrane</keyword>
<comment type="caution">
    <text evidence="3">The sequence shown here is derived from an EMBL/GenBank/DDBJ whole genome shotgun (WGS) entry which is preliminary data.</text>
</comment>
<gene>
    <name evidence="3" type="ORF">ElyMa_001181100</name>
</gene>
<keyword evidence="2" id="KW-1133">Transmembrane helix</keyword>
<name>A0AAV4I2X5_9GAST</name>
<organism evidence="3 4">
    <name type="scientific">Elysia marginata</name>
    <dbReference type="NCBI Taxonomy" id="1093978"/>
    <lineage>
        <taxon>Eukaryota</taxon>
        <taxon>Metazoa</taxon>
        <taxon>Spiralia</taxon>
        <taxon>Lophotrochozoa</taxon>
        <taxon>Mollusca</taxon>
        <taxon>Gastropoda</taxon>
        <taxon>Heterobranchia</taxon>
        <taxon>Euthyneura</taxon>
        <taxon>Panpulmonata</taxon>
        <taxon>Sacoglossa</taxon>
        <taxon>Placobranchoidea</taxon>
        <taxon>Plakobranchidae</taxon>
        <taxon>Elysia</taxon>
    </lineage>
</organism>
<evidence type="ECO:0000313" key="3">
    <source>
        <dbReference type="EMBL" id="GFS04624.1"/>
    </source>
</evidence>
<evidence type="ECO:0000256" key="1">
    <source>
        <dbReference type="SAM" id="MobiDB-lite"/>
    </source>
</evidence>
<feature type="transmembrane region" description="Helical" evidence="2">
    <location>
        <begin position="7"/>
        <end position="26"/>
    </location>
</feature>
<accession>A0AAV4I2X5</accession>
<proteinExistence type="predicted"/>
<feature type="region of interest" description="Disordered" evidence="1">
    <location>
        <begin position="32"/>
        <end position="76"/>
    </location>
</feature>
<dbReference type="AlphaFoldDB" id="A0AAV4I2X5"/>